<evidence type="ECO:0000256" key="3">
    <source>
        <dbReference type="ARBA" id="ARBA00023295"/>
    </source>
</evidence>
<dbReference type="AlphaFoldDB" id="A0AAD5KJB3"/>
<feature type="domain" description="GH18" evidence="7">
    <location>
        <begin position="399"/>
        <end position="769"/>
    </location>
</feature>
<dbReference type="SUPFAM" id="SSF51445">
    <property type="entry name" value="(Trans)glycosidases"/>
    <property type="match status" value="2"/>
</dbReference>
<dbReference type="InterPro" id="IPR017853">
    <property type="entry name" value="GH"/>
</dbReference>
<feature type="region of interest" description="Disordered" evidence="5">
    <location>
        <begin position="774"/>
        <end position="829"/>
    </location>
</feature>
<feature type="domain" description="GH18" evidence="7">
    <location>
        <begin position="21"/>
        <end position="397"/>
    </location>
</feature>
<evidence type="ECO:0000313" key="8">
    <source>
        <dbReference type="EMBL" id="KAI9553209.1"/>
    </source>
</evidence>
<dbReference type="Pfam" id="PF00704">
    <property type="entry name" value="Glyco_hydro_18"/>
    <property type="match status" value="2"/>
</dbReference>
<dbReference type="SUPFAM" id="SSF54556">
    <property type="entry name" value="Chitinase insertion domain"/>
    <property type="match status" value="2"/>
</dbReference>
<dbReference type="GO" id="GO:0008061">
    <property type="term" value="F:chitin binding"/>
    <property type="evidence" value="ECO:0007669"/>
    <property type="project" value="InterPro"/>
</dbReference>
<evidence type="ECO:0000313" key="9">
    <source>
        <dbReference type="Proteomes" id="UP000820818"/>
    </source>
</evidence>
<gene>
    <name evidence="8" type="ORF">GHT06_021104</name>
</gene>
<evidence type="ECO:0000256" key="4">
    <source>
        <dbReference type="RuleBase" id="RU000489"/>
    </source>
</evidence>
<dbReference type="Gene3D" id="3.20.20.80">
    <property type="entry name" value="Glycosidases"/>
    <property type="match status" value="2"/>
</dbReference>
<name>A0AAD5KJB3_9CRUS</name>
<dbReference type="InterPro" id="IPR050314">
    <property type="entry name" value="Glycosyl_Hydrlase_18"/>
</dbReference>
<keyword evidence="3 4" id="KW-0326">Glycosidase</keyword>
<dbReference type="PANTHER" id="PTHR11177:SF360">
    <property type="entry name" value="CHITINASE 4-RELATED"/>
    <property type="match status" value="1"/>
</dbReference>
<evidence type="ECO:0000256" key="5">
    <source>
        <dbReference type="SAM" id="MobiDB-lite"/>
    </source>
</evidence>
<dbReference type="FunFam" id="3.10.50.10:FF:000012">
    <property type="entry name" value="Chitinase 17"/>
    <property type="match status" value="2"/>
</dbReference>
<dbReference type="InterPro" id="IPR001223">
    <property type="entry name" value="Glyco_hydro18_cat"/>
</dbReference>
<evidence type="ECO:0000256" key="6">
    <source>
        <dbReference type="SAM" id="SignalP"/>
    </source>
</evidence>
<reference evidence="8 9" key="1">
    <citation type="submission" date="2022-05" db="EMBL/GenBank/DDBJ databases">
        <title>A multi-omics perspective on studying reproductive biology in Daphnia sinensis.</title>
        <authorList>
            <person name="Jia J."/>
        </authorList>
    </citation>
    <scope>NUCLEOTIDE SEQUENCE [LARGE SCALE GENOMIC DNA]</scope>
    <source>
        <strain evidence="8 9">WSL</strain>
    </source>
</reference>
<keyword evidence="1 4" id="KW-0378">Hydrolase</keyword>
<dbReference type="GO" id="GO:0005576">
    <property type="term" value="C:extracellular region"/>
    <property type="evidence" value="ECO:0007669"/>
    <property type="project" value="TreeGrafter"/>
</dbReference>
<dbReference type="GO" id="GO:0004568">
    <property type="term" value="F:chitinase activity"/>
    <property type="evidence" value="ECO:0007669"/>
    <property type="project" value="TreeGrafter"/>
</dbReference>
<evidence type="ECO:0000256" key="1">
    <source>
        <dbReference type="ARBA" id="ARBA00022801"/>
    </source>
</evidence>
<evidence type="ECO:0000259" key="7">
    <source>
        <dbReference type="PROSITE" id="PS51910"/>
    </source>
</evidence>
<dbReference type="InterPro" id="IPR029070">
    <property type="entry name" value="Chitinase_insertion_sf"/>
</dbReference>
<keyword evidence="2" id="KW-1015">Disulfide bond</keyword>
<keyword evidence="6" id="KW-0732">Signal</keyword>
<feature type="signal peptide" evidence="6">
    <location>
        <begin position="1"/>
        <end position="20"/>
    </location>
</feature>
<dbReference type="Proteomes" id="UP000820818">
    <property type="component" value="Linkage Group LG9"/>
</dbReference>
<dbReference type="GO" id="GO:0006032">
    <property type="term" value="P:chitin catabolic process"/>
    <property type="evidence" value="ECO:0007669"/>
    <property type="project" value="TreeGrafter"/>
</dbReference>
<dbReference type="FunFam" id="3.20.20.80:FF:000144">
    <property type="entry name" value="Chitinase"/>
    <property type="match status" value="1"/>
</dbReference>
<dbReference type="PROSITE" id="PS01095">
    <property type="entry name" value="GH18_1"/>
    <property type="match status" value="2"/>
</dbReference>
<sequence length="876" mass="96545">MKSFLALALICCCAFPFVNATRFVCYFPNWTFYRQGKNQSAVVIHIFIKFKFLSNIDPFLCTDLVYSFAVLDGSTYKIKIFDPWVDIDNRGYADFVALKTRNPQLKTTIAIGGWTDSHDGTAKYSELVASPANRAIFIQSVMEFLQTYKFDGLDLDWEYPSGESDKAGFADLMRELRHAFGAQYLLTVAVAANSTIIDKGYDVAAMAKTADYINLMAYDMHGAWEPQTDHHAPLHKRVWETVDNNIDYIVKYWIDKGLPAAMINMGIPLYGKSWTLGESVEPDFQAPGAGEGAAGPFTGLAGTLGYNEICKYVKTDGWQSVDDPLELNGPYAASASNPKTWVSYDDTKMAGVKSQYVLDNQLGGAMVWDISTDDFHNRCGDGANPLMTTISETVISNGSRFICYFPNWGYYRTGDGKYVVDNINASLCTDLVYAFAVLNGTTYKIVEYDPDVDLGTQQFYAKFVDLKKQNPNLKTTIAIGGWTDSHDGTNKYSKMVASATNRATFVASVMEFLSKYKFDGLDIDWEYPSGESDKEGLAELMQELRAAFGTQYLLTVAVAANQTIIDQGYDVPVMAQTADYINVMAYDMHGPWELLTDHHAPLYRRAWDTDETNNVDYIIKYWMGKGLPASKIMMGIPLYGKSWTLNYTYTEDATLPAPGLGPGAPGPLTQDSSGYLGYYEICNSVKNEGWEVVVDPEFKIGPYASSPNVPKTWVGYDDPVMANVKSRYVLDNGLGGAMVWDISTDDFKNTCGEGPNPIMTNISRTVGVAVSPTTTFRPSVTSTTTATSTSPLTSSTIATTTGEDGTSTSSSGETSTATGPTSTTKLSTWPRTTTAWTTRMTVFNTPFSPSSGERLSSHGNLLLIFGILLMRVLNRL</sequence>
<dbReference type="PANTHER" id="PTHR11177">
    <property type="entry name" value="CHITINASE"/>
    <property type="match status" value="1"/>
</dbReference>
<keyword evidence="9" id="KW-1185">Reference proteome</keyword>
<dbReference type="SMART" id="SM00636">
    <property type="entry name" value="Glyco_18"/>
    <property type="match status" value="2"/>
</dbReference>
<dbReference type="EMBL" id="WJBH02000009">
    <property type="protein sequence ID" value="KAI9553209.1"/>
    <property type="molecule type" value="Genomic_DNA"/>
</dbReference>
<comment type="caution">
    <text evidence="8">The sequence shown here is derived from an EMBL/GenBank/DDBJ whole genome shotgun (WGS) entry which is preliminary data.</text>
</comment>
<accession>A0AAD5KJB3</accession>
<evidence type="ECO:0000256" key="2">
    <source>
        <dbReference type="ARBA" id="ARBA00023157"/>
    </source>
</evidence>
<dbReference type="InterPro" id="IPR011583">
    <property type="entry name" value="Chitinase_II/V-like_cat"/>
</dbReference>
<dbReference type="InterPro" id="IPR001579">
    <property type="entry name" value="Glyco_hydro_18_chit_AS"/>
</dbReference>
<protein>
    <submittedName>
        <fullName evidence="8">Chitise 3</fullName>
    </submittedName>
</protein>
<dbReference type="PROSITE" id="PS51910">
    <property type="entry name" value="GH18_2"/>
    <property type="match status" value="2"/>
</dbReference>
<dbReference type="Gene3D" id="3.10.50.10">
    <property type="match status" value="2"/>
</dbReference>
<organism evidence="8 9">
    <name type="scientific">Daphnia sinensis</name>
    <dbReference type="NCBI Taxonomy" id="1820382"/>
    <lineage>
        <taxon>Eukaryota</taxon>
        <taxon>Metazoa</taxon>
        <taxon>Ecdysozoa</taxon>
        <taxon>Arthropoda</taxon>
        <taxon>Crustacea</taxon>
        <taxon>Branchiopoda</taxon>
        <taxon>Diplostraca</taxon>
        <taxon>Cladocera</taxon>
        <taxon>Anomopoda</taxon>
        <taxon>Daphniidae</taxon>
        <taxon>Daphnia</taxon>
        <taxon>Daphnia similis group</taxon>
    </lineage>
</organism>
<dbReference type="GO" id="GO:0005975">
    <property type="term" value="P:carbohydrate metabolic process"/>
    <property type="evidence" value="ECO:0007669"/>
    <property type="project" value="InterPro"/>
</dbReference>
<proteinExistence type="predicted"/>
<feature type="chain" id="PRO_5042261733" evidence="6">
    <location>
        <begin position="21"/>
        <end position="876"/>
    </location>
</feature>
<dbReference type="FunFam" id="3.20.20.80:FF:000007">
    <property type="entry name" value="Acidic mammalian chitinase"/>
    <property type="match status" value="1"/>
</dbReference>